<protein>
    <submittedName>
        <fullName evidence="2">Uncharacterized protein</fullName>
    </submittedName>
</protein>
<feature type="region of interest" description="Disordered" evidence="1">
    <location>
        <begin position="38"/>
        <end position="106"/>
    </location>
</feature>
<dbReference type="EMBL" id="JAJFAZ020000008">
    <property type="protein sequence ID" value="KAI5315551.1"/>
    <property type="molecule type" value="Genomic_DNA"/>
</dbReference>
<dbReference type="AlphaFoldDB" id="A0AAD4V0N7"/>
<comment type="caution">
    <text evidence="2">The sequence shown here is derived from an EMBL/GenBank/DDBJ whole genome shotgun (WGS) entry which is preliminary data.</text>
</comment>
<evidence type="ECO:0000256" key="1">
    <source>
        <dbReference type="SAM" id="MobiDB-lite"/>
    </source>
</evidence>
<organism evidence="2 3">
    <name type="scientific">Prunus dulcis</name>
    <name type="common">Almond</name>
    <name type="synonym">Amygdalus dulcis</name>
    <dbReference type="NCBI Taxonomy" id="3755"/>
    <lineage>
        <taxon>Eukaryota</taxon>
        <taxon>Viridiplantae</taxon>
        <taxon>Streptophyta</taxon>
        <taxon>Embryophyta</taxon>
        <taxon>Tracheophyta</taxon>
        <taxon>Spermatophyta</taxon>
        <taxon>Magnoliopsida</taxon>
        <taxon>eudicotyledons</taxon>
        <taxon>Gunneridae</taxon>
        <taxon>Pentapetalae</taxon>
        <taxon>rosids</taxon>
        <taxon>fabids</taxon>
        <taxon>Rosales</taxon>
        <taxon>Rosaceae</taxon>
        <taxon>Amygdaloideae</taxon>
        <taxon>Amygdaleae</taxon>
        <taxon>Prunus</taxon>
    </lineage>
</organism>
<sequence>MIFDTPYVERNAGHDCFKLAGGKLPPQSLCPQSSIILRSINEGGPTPPSSPIPSVDDEDVESQLSLSGSIATPDRREENEFDEIYPSPEAALLHDVPIPPPSPMEQ</sequence>
<name>A0AAD4V0N7_PRUDU</name>
<feature type="compositionally biased region" description="Pro residues" evidence="1">
    <location>
        <begin position="97"/>
        <end position="106"/>
    </location>
</feature>
<gene>
    <name evidence="2" type="ORF">L3X38_044727</name>
</gene>
<dbReference type="Proteomes" id="UP001054821">
    <property type="component" value="Chromosome 8"/>
</dbReference>
<accession>A0AAD4V0N7</accession>
<evidence type="ECO:0000313" key="2">
    <source>
        <dbReference type="EMBL" id="KAI5315551.1"/>
    </source>
</evidence>
<proteinExistence type="predicted"/>
<keyword evidence="3" id="KW-1185">Reference proteome</keyword>
<reference evidence="2 3" key="1">
    <citation type="journal article" date="2022" name="G3 (Bethesda)">
        <title>Whole-genome sequence and methylome profiling of the almond [Prunus dulcis (Mill.) D.A. Webb] cultivar 'Nonpareil'.</title>
        <authorList>
            <person name="D'Amico-Willman K.M."/>
            <person name="Ouma W.Z."/>
            <person name="Meulia T."/>
            <person name="Sideli G.M."/>
            <person name="Gradziel T.M."/>
            <person name="Fresnedo-Ramirez J."/>
        </authorList>
    </citation>
    <scope>NUCLEOTIDE SEQUENCE [LARGE SCALE GENOMIC DNA]</scope>
    <source>
        <strain evidence="2">Clone GOH B32 T37-40</strain>
    </source>
</reference>
<evidence type="ECO:0000313" key="3">
    <source>
        <dbReference type="Proteomes" id="UP001054821"/>
    </source>
</evidence>